<protein>
    <submittedName>
        <fullName evidence="1">Adenylyl-sulfate kinase</fullName>
    </submittedName>
</protein>
<keyword evidence="1" id="KW-0808">Transferase</keyword>
<evidence type="ECO:0000313" key="2">
    <source>
        <dbReference type="Proteomes" id="UP000272015"/>
    </source>
</evidence>
<comment type="caution">
    <text evidence="1">The sequence shown here is derived from an EMBL/GenBank/DDBJ whole genome shotgun (WGS) entry which is preliminary data.</text>
</comment>
<keyword evidence="2" id="KW-1185">Reference proteome</keyword>
<evidence type="ECO:0000313" key="1">
    <source>
        <dbReference type="EMBL" id="RJT90009.1"/>
    </source>
</evidence>
<dbReference type="EMBL" id="QZVS01000065">
    <property type="protein sequence ID" value="RJT90009.1"/>
    <property type="molecule type" value="Genomic_DNA"/>
</dbReference>
<sequence>MLPATRTDVIFIGGRSGVGKTTVAAEFSRLLVLESIPHALIEGDNLDQAHPEPWRNGIDLAEQNLAAMWRNYQAAGYSRLIFTNTVSVLQMSALTAALGADVHAVGVLLTAGDSTAAQRLARREIGSGLEDALERSTAAAVKLHGDASAAVHRIPTDHRTVSDIAAEILSISGWTGRTASSALSDI</sequence>
<keyword evidence="1" id="KW-0418">Kinase</keyword>
<dbReference type="InterPro" id="IPR027417">
    <property type="entry name" value="P-loop_NTPase"/>
</dbReference>
<dbReference type="AlphaFoldDB" id="A0A3A5MQC3"/>
<dbReference type="RefSeq" id="WP_119972534.1">
    <property type="nucleotide sequence ID" value="NZ_JBHSQA010000051.1"/>
</dbReference>
<organism evidence="1 2">
    <name type="scientific">Cryobacterium melibiosiphilum</name>
    <dbReference type="NCBI Taxonomy" id="995039"/>
    <lineage>
        <taxon>Bacteria</taxon>
        <taxon>Bacillati</taxon>
        <taxon>Actinomycetota</taxon>
        <taxon>Actinomycetes</taxon>
        <taxon>Micrococcales</taxon>
        <taxon>Microbacteriaceae</taxon>
        <taxon>Cryobacterium</taxon>
    </lineage>
</organism>
<proteinExistence type="predicted"/>
<dbReference type="Proteomes" id="UP000272015">
    <property type="component" value="Unassembled WGS sequence"/>
</dbReference>
<dbReference type="Gene3D" id="3.40.50.300">
    <property type="entry name" value="P-loop containing nucleotide triphosphate hydrolases"/>
    <property type="match status" value="1"/>
</dbReference>
<gene>
    <name evidence="1" type="ORF">D6T64_04895</name>
</gene>
<accession>A0A3A5MQC3</accession>
<dbReference type="SUPFAM" id="SSF52540">
    <property type="entry name" value="P-loop containing nucleoside triphosphate hydrolases"/>
    <property type="match status" value="1"/>
</dbReference>
<dbReference type="GO" id="GO:0016301">
    <property type="term" value="F:kinase activity"/>
    <property type="evidence" value="ECO:0007669"/>
    <property type="project" value="UniProtKB-KW"/>
</dbReference>
<name>A0A3A5MQC3_9MICO</name>
<reference evidence="1 2" key="1">
    <citation type="submission" date="2018-09" db="EMBL/GenBank/DDBJ databases">
        <title>Novel species of Cryobacterium.</title>
        <authorList>
            <person name="Liu Q."/>
            <person name="Xin Y.-H."/>
        </authorList>
    </citation>
    <scope>NUCLEOTIDE SEQUENCE [LARGE SCALE GENOMIC DNA]</scope>
    <source>
        <strain evidence="1 2">Hh39</strain>
    </source>
</reference>
<dbReference type="OrthoDB" id="7889077at2"/>